<evidence type="ECO:0000259" key="3">
    <source>
        <dbReference type="Pfam" id="PF13240"/>
    </source>
</evidence>
<dbReference type="AlphaFoldDB" id="X0PHU1"/>
<evidence type="ECO:0000313" key="5">
    <source>
        <dbReference type="Proteomes" id="UP000051236"/>
    </source>
</evidence>
<keyword evidence="2" id="KW-1133">Transmembrane helix</keyword>
<feature type="transmembrane region" description="Helical" evidence="2">
    <location>
        <begin position="152"/>
        <end position="173"/>
    </location>
</feature>
<feature type="region of interest" description="Disordered" evidence="1">
    <location>
        <begin position="34"/>
        <end position="58"/>
    </location>
</feature>
<keyword evidence="2" id="KW-0812">Transmembrane</keyword>
<evidence type="ECO:0000256" key="2">
    <source>
        <dbReference type="SAM" id="Phobius"/>
    </source>
</evidence>
<dbReference type="Proteomes" id="UP000051236">
    <property type="component" value="Unassembled WGS sequence"/>
</dbReference>
<sequence length="214" mass="24397">MKFCQNCGKQVLDMAKFCPYCGAKIAEATSNANMSNRVSPDSRISGNNISQQNSTTNQADYNRQQQNFSQQDTSREANQGMYSNTYMQPEMRITDPNQPQLGFLKSVGYVFKHTFEFGNGPAESRKSIYWWFTLAVSLIQFFSFLVYCVDEITGGIFFLLLAVVVFLPNISAMMRRLKFLGHSPYLAWLAIIPVGNIVMLIFMLQSNPRPIRYN</sequence>
<feature type="compositionally biased region" description="Low complexity" evidence="1">
    <location>
        <begin position="44"/>
        <end position="58"/>
    </location>
</feature>
<keyword evidence="2" id="KW-0472">Membrane</keyword>
<evidence type="ECO:0000256" key="1">
    <source>
        <dbReference type="SAM" id="MobiDB-lite"/>
    </source>
</evidence>
<feature type="transmembrane region" description="Helical" evidence="2">
    <location>
        <begin position="128"/>
        <end position="146"/>
    </location>
</feature>
<dbReference type="GO" id="GO:0016020">
    <property type="term" value="C:membrane"/>
    <property type="evidence" value="ECO:0007669"/>
    <property type="project" value="InterPro"/>
</dbReference>
<keyword evidence="5" id="KW-1185">Reference proteome</keyword>
<dbReference type="Pfam" id="PF13240">
    <property type="entry name" value="Zn_Ribbon_1"/>
    <property type="match status" value="1"/>
</dbReference>
<dbReference type="RefSeq" id="WP_035455481.1">
    <property type="nucleotide sequence ID" value="NZ_AZGA01000002.1"/>
</dbReference>
<dbReference type="InterPro" id="IPR026870">
    <property type="entry name" value="Zinc_ribbon_dom"/>
</dbReference>
<accession>X0PHU1</accession>
<dbReference type="EMBL" id="AZGA01000002">
    <property type="protein sequence ID" value="KRM36731.1"/>
    <property type="molecule type" value="Genomic_DNA"/>
</dbReference>
<dbReference type="STRING" id="1423734.FC83_GL002606"/>
<organism evidence="4 5">
    <name type="scientific">Agrilactobacillus composti DSM 18527 = JCM 14202</name>
    <dbReference type="NCBI Taxonomy" id="1423734"/>
    <lineage>
        <taxon>Bacteria</taxon>
        <taxon>Bacillati</taxon>
        <taxon>Bacillota</taxon>
        <taxon>Bacilli</taxon>
        <taxon>Lactobacillales</taxon>
        <taxon>Lactobacillaceae</taxon>
        <taxon>Agrilactobacillus</taxon>
    </lineage>
</organism>
<feature type="transmembrane region" description="Helical" evidence="2">
    <location>
        <begin position="185"/>
        <end position="204"/>
    </location>
</feature>
<comment type="caution">
    <text evidence="4">The sequence shown here is derived from an EMBL/GenBank/DDBJ whole genome shotgun (WGS) entry which is preliminary data.</text>
</comment>
<evidence type="ECO:0000313" key="4">
    <source>
        <dbReference type="EMBL" id="KRM36731.1"/>
    </source>
</evidence>
<feature type="domain" description="Zinc-ribbon" evidence="3">
    <location>
        <begin position="3"/>
        <end position="25"/>
    </location>
</feature>
<dbReference type="OrthoDB" id="2330119at2"/>
<protein>
    <recommendedName>
        <fullName evidence="3">Zinc-ribbon domain-containing protein</fullName>
    </recommendedName>
</protein>
<dbReference type="InterPro" id="IPR008523">
    <property type="entry name" value="DUF805"/>
</dbReference>
<reference evidence="4 5" key="1">
    <citation type="journal article" date="2015" name="Genome Announc.">
        <title>Expanding the biotechnology potential of lactobacilli through comparative genomics of 213 strains and associated genera.</title>
        <authorList>
            <person name="Sun Z."/>
            <person name="Harris H.M."/>
            <person name="McCann A."/>
            <person name="Guo C."/>
            <person name="Argimon S."/>
            <person name="Zhang W."/>
            <person name="Yang X."/>
            <person name="Jeffery I.B."/>
            <person name="Cooney J.C."/>
            <person name="Kagawa T.F."/>
            <person name="Liu W."/>
            <person name="Song Y."/>
            <person name="Salvetti E."/>
            <person name="Wrobel A."/>
            <person name="Rasinkangas P."/>
            <person name="Parkhill J."/>
            <person name="Rea M.C."/>
            <person name="O'Sullivan O."/>
            <person name="Ritari J."/>
            <person name="Douillard F.P."/>
            <person name="Paul Ross R."/>
            <person name="Yang R."/>
            <person name="Briner A.E."/>
            <person name="Felis G.E."/>
            <person name="de Vos W.M."/>
            <person name="Barrangou R."/>
            <person name="Klaenhammer T.R."/>
            <person name="Caufield P.W."/>
            <person name="Cui Y."/>
            <person name="Zhang H."/>
            <person name="O'Toole P.W."/>
        </authorList>
    </citation>
    <scope>NUCLEOTIDE SEQUENCE [LARGE SCALE GENOMIC DNA]</scope>
    <source>
        <strain evidence="4 5">DSM 18527</strain>
    </source>
</reference>
<dbReference type="Pfam" id="PF05656">
    <property type="entry name" value="DUF805"/>
    <property type="match status" value="1"/>
</dbReference>
<gene>
    <name evidence="4" type="ORF">FC83_GL002606</name>
</gene>
<name>X0PHU1_9LACO</name>
<proteinExistence type="predicted"/>
<dbReference type="PATRIC" id="fig|1423734.3.peg.2642"/>
<dbReference type="eggNOG" id="ENOG5033GMX">
    <property type="taxonomic scope" value="Bacteria"/>
</dbReference>